<evidence type="ECO:0000259" key="3">
    <source>
        <dbReference type="Pfam" id="PF13439"/>
    </source>
</evidence>
<keyword evidence="7" id="KW-1185">Reference proteome</keyword>
<evidence type="ECO:0000313" key="7">
    <source>
        <dbReference type="Proteomes" id="UP000198940"/>
    </source>
</evidence>
<dbReference type="PANTHER" id="PTHR46401:SF2">
    <property type="entry name" value="GLYCOSYLTRANSFERASE WBBK-RELATED"/>
    <property type="match status" value="1"/>
</dbReference>
<sequence>MRNPKSNNQLPGKKICHLTSVHTRYDIRIFKKECVSLAHLGFDVSLVVADGRDDEVVENVKIYGVPKETTRIKRFIKATSNVYEKAIEINADVYHFHDAELLPIGNRLKRHGKKVVFDSHEDLPRQILSKPYLPKYLRKSLAFILEKYEDYCCKKYDAIVTATPYINKRFLRVNKSSVNINNYPFLNEFNVETSNVAKQPNAICYIGGITKIRGLDYVVGALKKTEAKLELAGGISPNSYKDELTNREGWEKVNYYGNVSREKVKEILNQSMAGIVTFLPVPNHINAQPNKLFEYMSSSIPVIASHYPLWKGIVEKYDCGICVDPENSDEIAQAINYLINNPAEAKAKGVKGRKAIEGVFNWEQEEQKLAELYTGLV</sequence>
<dbReference type="SUPFAM" id="SSF53756">
    <property type="entry name" value="UDP-Glycosyltransferase/glycogen phosphorylase"/>
    <property type="match status" value="1"/>
</dbReference>
<dbReference type="GO" id="GO:0009103">
    <property type="term" value="P:lipopolysaccharide biosynthetic process"/>
    <property type="evidence" value="ECO:0007669"/>
    <property type="project" value="TreeGrafter"/>
</dbReference>
<dbReference type="Pfam" id="PF13439">
    <property type="entry name" value="Glyco_transf_4"/>
    <property type="match status" value="1"/>
</dbReference>
<evidence type="ECO:0000256" key="1">
    <source>
        <dbReference type="ARBA" id="ARBA00022679"/>
    </source>
</evidence>
<dbReference type="Pfam" id="PF00534">
    <property type="entry name" value="Glycos_transf_1"/>
    <property type="match status" value="1"/>
</dbReference>
<feature type="domain" description="Glycosyltransferase subfamily 4-like N-terminal" evidence="3">
    <location>
        <begin position="36"/>
        <end position="172"/>
    </location>
</feature>
<dbReference type="Proteomes" id="UP000198940">
    <property type="component" value="Unassembled WGS sequence"/>
</dbReference>
<accession>A0A1M6QCY9</accession>
<evidence type="ECO:0000313" key="6">
    <source>
        <dbReference type="Proteomes" id="UP000184031"/>
    </source>
</evidence>
<gene>
    <name evidence="4" type="ORF">SAMN04487891_101540</name>
    <name evidence="5" type="ORF">SAMN05216293_0547</name>
</gene>
<proteinExistence type="predicted"/>
<dbReference type="EMBL" id="FRAT01000001">
    <property type="protein sequence ID" value="SHK18035.1"/>
    <property type="molecule type" value="Genomic_DNA"/>
</dbReference>
<dbReference type="InterPro" id="IPR028098">
    <property type="entry name" value="Glyco_trans_4-like_N"/>
</dbReference>
<dbReference type="InterPro" id="IPR001296">
    <property type="entry name" value="Glyco_trans_1"/>
</dbReference>
<dbReference type="RefSeq" id="WP_072876557.1">
    <property type="nucleotide sequence ID" value="NZ_FOKU01000001.1"/>
</dbReference>
<dbReference type="CDD" id="cd03794">
    <property type="entry name" value="GT4_WbuB-like"/>
    <property type="match status" value="1"/>
</dbReference>
<comment type="caution">
    <text evidence="5">The sequence shown here is derived from an EMBL/GenBank/DDBJ whole genome shotgun (WGS) entry which is preliminary data.</text>
</comment>
<feature type="domain" description="Glycosyl transferase family 1" evidence="2">
    <location>
        <begin position="192"/>
        <end position="351"/>
    </location>
</feature>
<dbReference type="EMBL" id="FOKU01000001">
    <property type="protein sequence ID" value="SFB70241.1"/>
    <property type="molecule type" value="Genomic_DNA"/>
</dbReference>
<dbReference type="OrthoDB" id="9811902at2"/>
<dbReference type="GO" id="GO:0016757">
    <property type="term" value="F:glycosyltransferase activity"/>
    <property type="evidence" value="ECO:0007669"/>
    <property type="project" value="InterPro"/>
</dbReference>
<reference evidence="5 6" key="1">
    <citation type="submission" date="2016-11" db="EMBL/GenBank/DDBJ databases">
        <authorList>
            <person name="Varghese N."/>
            <person name="Submissions S."/>
        </authorList>
    </citation>
    <scope>NUCLEOTIDE SEQUENCE [LARGE SCALE GENOMIC DNA]</scope>
    <source>
        <strain evidence="5 6">CGMCC 1.12174</strain>
        <strain evidence="4 7">DSM 26351</strain>
    </source>
</reference>
<organism evidence="5 6">
    <name type="scientific">Flagellimonas taeanensis</name>
    <dbReference type="NCBI Taxonomy" id="1005926"/>
    <lineage>
        <taxon>Bacteria</taxon>
        <taxon>Pseudomonadati</taxon>
        <taxon>Bacteroidota</taxon>
        <taxon>Flavobacteriia</taxon>
        <taxon>Flavobacteriales</taxon>
        <taxon>Flavobacteriaceae</taxon>
        <taxon>Flagellimonas</taxon>
    </lineage>
</organism>
<name>A0A1M6QCY9_9FLAO</name>
<dbReference type="Proteomes" id="UP000184031">
    <property type="component" value="Unassembled WGS sequence"/>
</dbReference>
<keyword evidence="1" id="KW-0808">Transferase</keyword>
<evidence type="ECO:0000313" key="4">
    <source>
        <dbReference type="EMBL" id="SFB70241.1"/>
    </source>
</evidence>
<protein>
    <submittedName>
        <fullName evidence="5">Glycosyltransferase involved in cell wall bisynthesis</fullName>
    </submittedName>
</protein>
<dbReference type="PANTHER" id="PTHR46401">
    <property type="entry name" value="GLYCOSYLTRANSFERASE WBBK-RELATED"/>
    <property type="match status" value="1"/>
</dbReference>
<dbReference type="Gene3D" id="3.40.50.2000">
    <property type="entry name" value="Glycogen Phosphorylase B"/>
    <property type="match status" value="2"/>
</dbReference>
<evidence type="ECO:0000259" key="2">
    <source>
        <dbReference type="Pfam" id="PF00534"/>
    </source>
</evidence>
<dbReference type="STRING" id="1055723.SAMN05216293_0547"/>
<dbReference type="AlphaFoldDB" id="A0A1M6QCY9"/>
<evidence type="ECO:0000313" key="5">
    <source>
        <dbReference type="EMBL" id="SHK18035.1"/>
    </source>
</evidence>